<organism evidence="8 9">
    <name type="scientific">Euplotes crassus</name>
    <dbReference type="NCBI Taxonomy" id="5936"/>
    <lineage>
        <taxon>Eukaryota</taxon>
        <taxon>Sar</taxon>
        <taxon>Alveolata</taxon>
        <taxon>Ciliophora</taxon>
        <taxon>Intramacronucleata</taxon>
        <taxon>Spirotrichea</taxon>
        <taxon>Hypotrichia</taxon>
        <taxon>Euplotida</taxon>
        <taxon>Euplotidae</taxon>
        <taxon>Moneuplotes</taxon>
    </lineage>
</organism>
<dbReference type="SMART" id="SM00332">
    <property type="entry name" value="PP2Cc"/>
    <property type="match status" value="1"/>
</dbReference>
<dbReference type="InterPro" id="IPR000222">
    <property type="entry name" value="PP2C_BS"/>
</dbReference>
<evidence type="ECO:0000256" key="5">
    <source>
        <dbReference type="ARBA" id="ARBA00023136"/>
    </source>
</evidence>
<dbReference type="Pfam" id="PF00498">
    <property type="entry name" value="FHA"/>
    <property type="match status" value="1"/>
</dbReference>
<evidence type="ECO:0000256" key="2">
    <source>
        <dbReference type="ARBA" id="ARBA00022723"/>
    </source>
</evidence>
<dbReference type="GO" id="GO:0004722">
    <property type="term" value="F:protein serine/threonine phosphatase activity"/>
    <property type="evidence" value="ECO:0007669"/>
    <property type="project" value="InterPro"/>
</dbReference>
<dbReference type="Gene3D" id="3.60.40.10">
    <property type="entry name" value="PPM-type phosphatase domain"/>
    <property type="match status" value="1"/>
</dbReference>
<dbReference type="PROSITE" id="PS51746">
    <property type="entry name" value="PPM_2"/>
    <property type="match status" value="1"/>
</dbReference>
<evidence type="ECO:0000313" key="8">
    <source>
        <dbReference type="EMBL" id="CAI2360582.1"/>
    </source>
</evidence>
<sequence>MEKEREHAEDEMVYANLITPSSYTFEELPQSEFYHFLLKCTEGLFKGKFFYINTSSEGEIIGGGDYNSLTLHIEKANLADIHCSIKFTSEYKYILNDLDSPDGTWVKLFDLNLSEESRERVYRVSDYEFIFLNNTSSSGDFSHEESRSSKSSKASDSYKPLKMVIRKRGDKSSQQVVELDKKTAHTKYVFGSSSKADFQLEGKKIAKYHFEIRCTNDGYLLRSLNHNLSESYGVYKKLFKDENHIIRPGHGIRIGDLEFHVERFNTGIARDKGGRPYLEDCYACIHDLYINDDFCATYYAIFDGHGGEECAEFLRDNYHYYLRKALLTEIENNTYDNVSETVKQSFIESCAVTDQKFKDTFKERANKCGATAVIVLIIADRIFCANIGDARAILSREGKAINLSKDHKVTRDDEQQRIKNDGGYIVLGRVLGRLAITRAFGDFECKNIEIQNKETGETEIKSFVLSEPEISEIQIDSRDDEFILLASDGLFDRYSSQEVVDTVNTKMSKYQSYEKNPQKVVLELMSETLGKGIGSDNVTILLASINV</sequence>
<dbReference type="Gene3D" id="2.60.200.20">
    <property type="match status" value="1"/>
</dbReference>
<dbReference type="Proteomes" id="UP001295684">
    <property type="component" value="Unassembled WGS sequence"/>
</dbReference>
<keyword evidence="2" id="KW-0479">Metal-binding</keyword>
<evidence type="ECO:0000256" key="6">
    <source>
        <dbReference type="SAM" id="MobiDB-lite"/>
    </source>
</evidence>
<keyword evidence="5" id="KW-0472">Membrane</keyword>
<dbReference type="InterPro" id="IPR000253">
    <property type="entry name" value="FHA_dom"/>
</dbReference>
<dbReference type="PANTHER" id="PTHR13832:SF827">
    <property type="entry name" value="PROTEIN PHOSPHATASE 1L"/>
    <property type="match status" value="1"/>
</dbReference>
<dbReference type="EMBL" id="CAMPGE010001782">
    <property type="protein sequence ID" value="CAI2360582.1"/>
    <property type="molecule type" value="Genomic_DNA"/>
</dbReference>
<dbReference type="SUPFAM" id="SSF49879">
    <property type="entry name" value="SMAD/FHA domain"/>
    <property type="match status" value="1"/>
</dbReference>
<keyword evidence="3" id="KW-0378">Hydrolase</keyword>
<dbReference type="PANTHER" id="PTHR13832">
    <property type="entry name" value="PROTEIN PHOSPHATASE 2C"/>
    <property type="match status" value="1"/>
</dbReference>
<dbReference type="GO" id="GO:0016020">
    <property type="term" value="C:membrane"/>
    <property type="evidence" value="ECO:0007669"/>
    <property type="project" value="UniProtKB-SubCell"/>
</dbReference>
<evidence type="ECO:0000256" key="3">
    <source>
        <dbReference type="ARBA" id="ARBA00022801"/>
    </source>
</evidence>
<gene>
    <name evidence="8" type="ORF">ECRASSUSDP1_LOCUS1886</name>
</gene>
<keyword evidence="4" id="KW-0904">Protein phosphatase</keyword>
<dbReference type="CDD" id="cd00143">
    <property type="entry name" value="PP2Cc"/>
    <property type="match status" value="1"/>
</dbReference>
<keyword evidence="9" id="KW-1185">Reference proteome</keyword>
<comment type="caution">
    <text evidence="8">The sequence shown here is derived from an EMBL/GenBank/DDBJ whole genome shotgun (WGS) entry which is preliminary data.</text>
</comment>
<dbReference type="GO" id="GO:0046872">
    <property type="term" value="F:metal ion binding"/>
    <property type="evidence" value="ECO:0007669"/>
    <property type="project" value="UniProtKB-KW"/>
</dbReference>
<name>A0AAD1U1P9_EUPCR</name>
<dbReference type="InterPro" id="IPR015655">
    <property type="entry name" value="PP2C"/>
</dbReference>
<feature type="domain" description="PPM-type phosphatase" evidence="7">
    <location>
        <begin position="265"/>
        <end position="545"/>
    </location>
</feature>
<evidence type="ECO:0000259" key="7">
    <source>
        <dbReference type="PROSITE" id="PS51746"/>
    </source>
</evidence>
<evidence type="ECO:0000256" key="1">
    <source>
        <dbReference type="ARBA" id="ARBA00004170"/>
    </source>
</evidence>
<dbReference type="InterPro" id="IPR001932">
    <property type="entry name" value="PPM-type_phosphatase-like_dom"/>
</dbReference>
<dbReference type="CDD" id="cd00060">
    <property type="entry name" value="FHA"/>
    <property type="match status" value="1"/>
</dbReference>
<protein>
    <recommendedName>
        <fullName evidence="7">PPM-type phosphatase domain-containing protein</fullName>
    </recommendedName>
</protein>
<dbReference type="InterPro" id="IPR008984">
    <property type="entry name" value="SMAD_FHA_dom_sf"/>
</dbReference>
<dbReference type="InterPro" id="IPR036457">
    <property type="entry name" value="PPM-type-like_dom_sf"/>
</dbReference>
<accession>A0AAD1U1P9</accession>
<proteinExistence type="predicted"/>
<evidence type="ECO:0000313" key="9">
    <source>
        <dbReference type="Proteomes" id="UP001295684"/>
    </source>
</evidence>
<dbReference type="SUPFAM" id="SSF81606">
    <property type="entry name" value="PP2C-like"/>
    <property type="match status" value="1"/>
</dbReference>
<evidence type="ECO:0000256" key="4">
    <source>
        <dbReference type="ARBA" id="ARBA00022912"/>
    </source>
</evidence>
<comment type="subcellular location">
    <subcellularLocation>
        <location evidence="1">Membrane</location>
        <topology evidence="1">Peripheral membrane protein</topology>
    </subcellularLocation>
</comment>
<dbReference type="PROSITE" id="PS01032">
    <property type="entry name" value="PPM_1"/>
    <property type="match status" value="1"/>
</dbReference>
<reference evidence="8" key="1">
    <citation type="submission" date="2023-07" db="EMBL/GenBank/DDBJ databases">
        <authorList>
            <consortium name="AG Swart"/>
            <person name="Singh M."/>
            <person name="Singh A."/>
            <person name="Seah K."/>
            <person name="Emmerich C."/>
        </authorList>
    </citation>
    <scope>NUCLEOTIDE SEQUENCE</scope>
    <source>
        <strain evidence="8">DP1</strain>
    </source>
</reference>
<dbReference type="AlphaFoldDB" id="A0AAD1U1P9"/>
<dbReference type="Pfam" id="PF00481">
    <property type="entry name" value="PP2C"/>
    <property type="match status" value="1"/>
</dbReference>
<feature type="region of interest" description="Disordered" evidence="6">
    <location>
        <begin position="138"/>
        <end position="157"/>
    </location>
</feature>